<keyword evidence="4" id="KW-1185">Reference proteome</keyword>
<dbReference type="EMBL" id="JABBWM010000004">
    <property type="protein sequence ID" value="KAG2118203.1"/>
    <property type="molecule type" value="Genomic_DNA"/>
</dbReference>
<sequence length="74" mass="8026">MHFSFLRVVAVVAALTRSMSVTAQQCALLGVACGPTSPEGFGCCGDYVCPPLRLVPVRKYPRVLREKVRMSLAN</sequence>
<evidence type="ECO:0000256" key="1">
    <source>
        <dbReference type="SAM" id="SignalP"/>
    </source>
</evidence>
<evidence type="ECO:0000313" key="2">
    <source>
        <dbReference type="EMBL" id="KAG2084748.1"/>
    </source>
</evidence>
<protein>
    <submittedName>
        <fullName evidence="2">Uncharacterized protein</fullName>
    </submittedName>
</protein>
<proteinExistence type="predicted"/>
<feature type="chain" id="PRO_5040712538" evidence="1">
    <location>
        <begin position="24"/>
        <end position="74"/>
    </location>
</feature>
<dbReference type="AlphaFoldDB" id="A0A9P7EQM9"/>
<keyword evidence="1" id="KW-0732">Signal</keyword>
<accession>A0A9P7EQM9</accession>
<feature type="signal peptide" evidence="1">
    <location>
        <begin position="1"/>
        <end position="23"/>
    </location>
</feature>
<dbReference type="RefSeq" id="XP_041298720.1">
    <property type="nucleotide sequence ID" value="XM_041435532.1"/>
</dbReference>
<dbReference type="PROSITE" id="PS51257">
    <property type="entry name" value="PROKAR_LIPOPROTEIN"/>
    <property type="match status" value="1"/>
</dbReference>
<gene>
    <name evidence="3" type="ORF">F5147DRAFT_670435</name>
    <name evidence="2" type="ORF">F5147DRAFT_731544</name>
</gene>
<reference evidence="2" key="1">
    <citation type="journal article" date="2020" name="New Phytol.">
        <title>Comparative genomics reveals dynamic genome evolution in host specialist ectomycorrhizal fungi.</title>
        <authorList>
            <person name="Lofgren L.A."/>
            <person name="Nguyen N.H."/>
            <person name="Vilgalys R."/>
            <person name="Ruytinx J."/>
            <person name="Liao H.L."/>
            <person name="Branco S."/>
            <person name="Kuo A."/>
            <person name="LaButti K."/>
            <person name="Lipzen A."/>
            <person name="Andreopoulos W."/>
            <person name="Pangilinan J."/>
            <person name="Riley R."/>
            <person name="Hundley H."/>
            <person name="Na H."/>
            <person name="Barry K."/>
            <person name="Grigoriev I.V."/>
            <person name="Stajich J.E."/>
            <person name="Kennedy P.G."/>
        </authorList>
    </citation>
    <scope>NUCLEOTIDE SEQUENCE</scope>
    <source>
        <strain evidence="2">FC423</strain>
    </source>
</reference>
<evidence type="ECO:0000313" key="4">
    <source>
        <dbReference type="Proteomes" id="UP000823399"/>
    </source>
</evidence>
<dbReference type="GeneID" id="64697791"/>
<dbReference type="Proteomes" id="UP000823399">
    <property type="component" value="Unassembled WGS sequence"/>
</dbReference>
<evidence type="ECO:0000313" key="3">
    <source>
        <dbReference type="EMBL" id="KAG2118203.1"/>
    </source>
</evidence>
<dbReference type="EMBL" id="JABBWM010000203">
    <property type="protein sequence ID" value="KAG2084748.1"/>
    <property type="molecule type" value="Genomic_DNA"/>
</dbReference>
<name>A0A9P7EQM9_9AGAM</name>
<comment type="caution">
    <text evidence="2">The sequence shown here is derived from an EMBL/GenBank/DDBJ whole genome shotgun (WGS) entry which is preliminary data.</text>
</comment>
<organism evidence="2 4">
    <name type="scientific">Suillus discolor</name>
    <dbReference type="NCBI Taxonomy" id="1912936"/>
    <lineage>
        <taxon>Eukaryota</taxon>
        <taxon>Fungi</taxon>
        <taxon>Dikarya</taxon>
        <taxon>Basidiomycota</taxon>
        <taxon>Agaricomycotina</taxon>
        <taxon>Agaricomycetes</taxon>
        <taxon>Agaricomycetidae</taxon>
        <taxon>Boletales</taxon>
        <taxon>Suillineae</taxon>
        <taxon>Suillaceae</taxon>
        <taxon>Suillus</taxon>
    </lineage>
</organism>